<protein>
    <submittedName>
        <fullName evidence="1">Uncharacterized protein</fullName>
    </submittedName>
</protein>
<organism evidence="1 2">
    <name type="scientific">Trichomalopsis sarcophagae</name>
    <dbReference type="NCBI Taxonomy" id="543379"/>
    <lineage>
        <taxon>Eukaryota</taxon>
        <taxon>Metazoa</taxon>
        <taxon>Ecdysozoa</taxon>
        <taxon>Arthropoda</taxon>
        <taxon>Hexapoda</taxon>
        <taxon>Insecta</taxon>
        <taxon>Pterygota</taxon>
        <taxon>Neoptera</taxon>
        <taxon>Endopterygota</taxon>
        <taxon>Hymenoptera</taxon>
        <taxon>Apocrita</taxon>
        <taxon>Proctotrupomorpha</taxon>
        <taxon>Chalcidoidea</taxon>
        <taxon>Pteromalidae</taxon>
        <taxon>Pteromalinae</taxon>
        <taxon>Trichomalopsis</taxon>
    </lineage>
</organism>
<gene>
    <name evidence="1" type="ORF">TSAR_007223</name>
</gene>
<dbReference type="Proteomes" id="UP000215335">
    <property type="component" value="Unassembled WGS sequence"/>
</dbReference>
<reference evidence="1 2" key="1">
    <citation type="journal article" date="2017" name="Curr. Biol.">
        <title>The Evolution of Venom by Co-option of Single-Copy Genes.</title>
        <authorList>
            <person name="Martinson E.O."/>
            <person name="Mrinalini"/>
            <person name="Kelkar Y.D."/>
            <person name="Chang C.H."/>
            <person name="Werren J.H."/>
        </authorList>
    </citation>
    <scope>NUCLEOTIDE SEQUENCE [LARGE SCALE GENOMIC DNA]</scope>
    <source>
        <strain evidence="1 2">Alberta</strain>
        <tissue evidence="1">Whole body</tissue>
    </source>
</reference>
<dbReference type="STRING" id="543379.A0A232ETG7"/>
<comment type="caution">
    <text evidence="1">The sequence shown here is derived from an EMBL/GenBank/DDBJ whole genome shotgun (WGS) entry which is preliminary data.</text>
</comment>
<dbReference type="AlphaFoldDB" id="A0A232ETG7"/>
<proteinExistence type="predicted"/>
<evidence type="ECO:0000313" key="1">
    <source>
        <dbReference type="EMBL" id="OXU21643.1"/>
    </source>
</evidence>
<evidence type="ECO:0000313" key="2">
    <source>
        <dbReference type="Proteomes" id="UP000215335"/>
    </source>
</evidence>
<dbReference type="EMBL" id="NNAY01002278">
    <property type="protein sequence ID" value="OXU21643.1"/>
    <property type="molecule type" value="Genomic_DNA"/>
</dbReference>
<name>A0A232ETG7_9HYME</name>
<sequence length="76" mass="8565">MADNEQKAMQLIAEAEKKLTSKGFLSSLFGLKIVSPVKYSTISVFSDIFWHGELHLGTYAIPKSDMYIQCVYRVSC</sequence>
<keyword evidence="2" id="KW-1185">Reference proteome</keyword>
<accession>A0A232ETG7</accession>